<protein>
    <submittedName>
        <fullName evidence="1">Uncharacterized protein</fullName>
    </submittedName>
</protein>
<comment type="caution">
    <text evidence="1">The sequence shown here is derived from an EMBL/GenBank/DDBJ whole genome shotgun (WGS) entry which is preliminary data.</text>
</comment>
<reference evidence="1" key="1">
    <citation type="submission" date="2022-07" db="EMBL/GenBank/DDBJ databases">
        <title>Genome Sequence of Phlebia brevispora.</title>
        <authorList>
            <person name="Buettner E."/>
        </authorList>
    </citation>
    <scope>NUCLEOTIDE SEQUENCE</scope>
    <source>
        <strain evidence="1">MPL23</strain>
    </source>
</reference>
<name>A0ACC1TD90_9APHY</name>
<keyword evidence="2" id="KW-1185">Reference proteome</keyword>
<evidence type="ECO:0000313" key="1">
    <source>
        <dbReference type="EMBL" id="KAJ3558616.1"/>
    </source>
</evidence>
<evidence type="ECO:0000313" key="2">
    <source>
        <dbReference type="Proteomes" id="UP001148662"/>
    </source>
</evidence>
<organism evidence="1 2">
    <name type="scientific">Phlebia brevispora</name>
    <dbReference type="NCBI Taxonomy" id="194682"/>
    <lineage>
        <taxon>Eukaryota</taxon>
        <taxon>Fungi</taxon>
        <taxon>Dikarya</taxon>
        <taxon>Basidiomycota</taxon>
        <taxon>Agaricomycotina</taxon>
        <taxon>Agaricomycetes</taxon>
        <taxon>Polyporales</taxon>
        <taxon>Meruliaceae</taxon>
        <taxon>Phlebia</taxon>
    </lineage>
</organism>
<proteinExistence type="predicted"/>
<gene>
    <name evidence="1" type="ORF">NM688_g819</name>
</gene>
<accession>A0ACC1TD90</accession>
<sequence length="398" mass="44307">MSGHIFYKFRQASDFWYLTGFEESDSAVILEKTSSSRGYRMIMFSAGKDSYKEKWEGARTSHEDVVMHFKADEAQPITTFPAVLKRLAASSADVYLDIPQSSSRRGRGLSHKFLLKYLSSSPTSTKPDYDVLMESISSSKLRSLAPEVAKLRTYKSESEQRIMRAAANISGSAHAKTMRFTQPGMSEHALASHFEYLCALSGAQRPAYVPVVASGANALIIHYTSNNQIIREEEMILIDAACEYNGYASDITRTYPASGNFTPAQAALYNAVLQVQKYLITLCTENTQLSLAQIHRESCEGLRKELNNIGFNLYGIAGAGDLERILYPHYVGHPLGIDLHESTHFERNEPLKAGMVVTIEPGIYVPSSPLFPKEFHEIGIRIEASIICPMHRNDLTGL</sequence>
<dbReference type="EMBL" id="JANHOG010000077">
    <property type="protein sequence ID" value="KAJ3558616.1"/>
    <property type="molecule type" value="Genomic_DNA"/>
</dbReference>
<dbReference type="Proteomes" id="UP001148662">
    <property type="component" value="Unassembled WGS sequence"/>
</dbReference>